<evidence type="ECO:0000313" key="9">
    <source>
        <dbReference type="EMBL" id="QEO09074.1"/>
    </source>
</evidence>
<feature type="transmembrane region" description="Helical" evidence="7">
    <location>
        <begin position="95"/>
        <end position="123"/>
    </location>
</feature>
<keyword evidence="10" id="KW-1185">Reference proteome</keyword>
<evidence type="ECO:0000259" key="8">
    <source>
        <dbReference type="PROSITE" id="PS51202"/>
    </source>
</evidence>
<dbReference type="AlphaFoldDB" id="A0A5C1Y5A4"/>
<dbReference type="GO" id="GO:0006813">
    <property type="term" value="P:potassium ion transport"/>
    <property type="evidence" value="ECO:0007669"/>
    <property type="project" value="InterPro"/>
</dbReference>
<dbReference type="Gene3D" id="3.30.70.1450">
    <property type="entry name" value="Regulator of K+ conductance, C-terminal domain"/>
    <property type="match status" value="1"/>
</dbReference>
<dbReference type="OrthoDB" id="9809303at2"/>
<dbReference type="InterPro" id="IPR051679">
    <property type="entry name" value="DASS-Related_Transporters"/>
</dbReference>
<comment type="subcellular location">
    <subcellularLocation>
        <location evidence="1">Membrane</location>
        <topology evidence="1">Multi-pass membrane protein</topology>
    </subcellularLocation>
</comment>
<evidence type="ECO:0000256" key="4">
    <source>
        <dbReference type="ARBA" id="ARBA00022737"/>
    </source>
</evidence>
<dbReference type="PANTHER" id="PTHR43652">
    <property type="entry name" value="BASIC AMINO ACID ANTIPORTER YFCC-RELATED"/>
    <property type="match status" value="1"/>
</dbReference>
<keyword evidence="5 7" id="KW-1133">Transmembrane helix</keyword>
<evidence type="ECO:0000256" key="6">
    <source>
        <dbReference type="ARBA" id="ARBA00023136"/>
    </source>
</evidence>
<feature type="transmembrane region" description="Helical" evidence="7">
    <location>
        <begin position="5"/>
        <end position="22"/>
    </location>
</feature>
<dbReference type="RefSeq" id="WP_149324504.1">
    <property type="nucleotide sequence ID" value="NZ_CP043504.1"/>
</dbReference>
<reference evidence="9 10" key="1">
    <citation type="submission" date="2019-09" db="EMBL/GenBank/DDBJ databases">
        <title>Genome sequencing of strain KACC 19322.</title>
        <authorList>
            <person name="Heo J."/>
            <person name="Kim S.-J."/>
            <person name="Kim J.-S."/>
            <person name="Hong S.-B."/>
            <person name="Kwon S.-W."/>
        </authorList>
    </citation>
    <scope>NUCLEOTIDE SEQUENCE [LARGE SCALE GENOMIC DNA]</scope>
    <source>
        <strain evidence="9 10">KACC 19322</strain>
    </source>
</reference>
<evidence type="ECO:0000256" key="5">
    <source>
        <dbReference type="ARBA" id="ARBA00022989"/>
    </source>
</evidence>
<feature type="transmembrane region" description="Helical" evidence="7">
    <location>
        <begin position="135"/>
        <end position="153"/>
    </location>
</feature>
<dbReference type="Proteomes" id="UP000322159">
    <property type="component" value="Chromosome"/>
</dbReference>
<feature type="domain" description="RCK C-terminal" evidence="8">
    <location>
        <begin position="314"/>
        <end position="397"/>
    </location>
</feature>
<feature type="transmembrane region" description="Helical" evidence="7">
    <location>
        <begin position="57"/>
        <end position="75"/>
    </location>
</feature>
<protein>
    <submittedName>
        <fullName evidence="9">SLC13 family permease</fullName>
    </submittedName>
</protein>
<feature type="transmembrane region" description="Helical" evidence="7">
    <location>
        <begin position="547"/>
        <end position="567"/>
    </location>
</feature>
<dbReference type="InterPro" id="IPR036721">
    <property type="entry name" value="RCK_C_sf"/>
</dbReference>
<feature type="transmembrane region" description="Helical" evidence="7">
    <location>
        <begin position="587"/>
        <end position="607"/>
    </location>
</feature>
<feature type="transmembrane region" description="Helical" evidence="7">
    <location>
        <begin position="173"/>
        <end position="195"/>
    </location>
</feature>
<keyword evidence="6 7" id="KW-0472">Membrane</keyword>
<evidence type="ECO:0000256" key="2">
    <source>
        <dbReference type="ARBA" id="ARBA00022448"/>
    </source>
</evidence>
<evidence type="ECO:0000256" key="1">
    <source>
        <dbReference type="ARBA" id="ARBA00004141"/>
    </source>
</evidence>
<gene>
    <name evidence="9" type="ORF">FLP23_03000</name>
</gene>
<dbReference type="Pfam" id="PF02080">
    <property type="entry name" value="TrkA_C"/>
    <property type="match status" value="1"/>
</dbReference>
<feature type="transmembrane region" description="Helical" evidence="7">
    <location>
        <begin position="28"/>
        <end position="45"/>
    </location>
</feature>
<evidence type="ECO:0000256" key="7">
    <source>
        <dbReference type="SAM" id="Phobius"/>
    </source>
</evidence>
<keyword evidence="3 7" id="KW-0812">Transmembrane</keyword>
<feature type="transmembrane region" description="Helical" evidence="7">
    <location>
        <begin position="520"/>
        <end position="540"/>
    </location>
</feature>
<organism evidence="9 10">
    <name type="scientific">Protaetiibacter larvae</name>
    <dbReference type="NCBI Taxonomy" id="2592654"/>
    <lineage>
        <taxon>Bacteria</taxon>
        <taxon>Bacillati</taxon>
        <taxon>Actinomycetota</taxon>
        <taxon>Actinomycetes</taxon>
        <taxon>Micrococcales</taxon>
        <taxon>Microbacteriaceae</taxon>
        <taxon>Protaetiibacter</taxon>
    </lineage>
</organism>
<keyword evidence="4" id="KW-0677">Repeat</keyword>
<dbReference type="Pfam" id="PF03600">
    <property type="entry name" value="CitMHS"/>
    <property type="match status" value="1"/>
</dbReference>
<feature type="transmembrane region" description="Helical" evidence="7">
    <location>
        <begin position="494"/>
        <end position="514"/>
    </location>
</feature>
<dbReference type="InterPro" id="IPR004680">
    <property type="entry name" value="Cit_transptr-like_dom"/>
</dbReference>
<feature type="transmembrane region" description="Helical" evidence="7">
    <location>
        <begin position="463"/>
        <end position="482"/>
    </location>
</feature>
<dbReference type="SUPFAM" id="SSF116726">
    <property type="entry name" value="TrkA C-terminal domain-like"/>
    <property type="match status" value="1"/>
</dbReference>
<sequence>MSAELIFVVALLAAAIVMFAINKPRMEIVALLVMLALLLSGIITLPETLAGFSDPNVILIAFMFVMGEGLARTGVSYRMGDWIVKRAGLSATRLIVLLMLGVATLGSIMSSTGVVAIFIPVVLSVAKKLRISPRMLMMPLSFAALMSGTLTLIATSPNLVVNAELINHGHAGFGFFTFTPFGLVILAVGIGYMLIARRWLRGGGDPDDDLISQRDYGDLISDYELAGRERRMRVGRRSELVGRTFTEGTAGEAGLVMALIAIQRTRQFYRVVITDVANETLMRGDILLVDVVDQPEDAGAVFGRLGLEELPLREGSLRALARQVGLAEVIIPPGSTALGKTVGELELRSRHRLDVIGFRRAGAAARRPADETVRSGDTLLVVGGWAAIRRLQLRQRDFVLLDFPAEVAEIAPAANRAPFALGSLFIMIVLMVTDFVPNVIAALIGCLLMGATRCIDVPSAYRAIQWQPLLLIVGMLPFATALERTGGVDLAAQGILSVVGGAWPPVILGALFLITTLTGLFVSNTATAVLITPLALAMASSLHASPYPFAMTVALAATSAFITPMSSPVNTLVIGPGRYTIGDFVRVGAPFNLIVMLIVMFMVPLLLPF</sequence>
<feature type="transmembrane region" description="Helical" evidence="7">
    <location>
        <begin position="424"/>
        <end position="451"/>
    </location>
</feature>
<evidence type="ECO:0000256" key="3">
    <source>
        <dbReference type="ARBA" id="ARBA00022692"/>
    </source>
</evidence>
<evidence type="ECO:0000313" key="10">
    <source>
        <dbReference type="Proteomes" id="UP000322159"/>
    </source>
</evidence>
<dbReference type="GO" id="GO:0008324">
    <property type="term" value="F:monoatomic cation transmembrane transporter activity"/>
    <property type="evidence" value="ECO:0007669"/>
    <property type="project" value="InterPro"/>
</dbReference>
<dbReference type="GO" id="GO:0005886">
    <property type="term" value="C:plasma membrane"/>
    <property type="evidence" value="ECO:0007669"/>
    <property type="project" value="TreeGrafter"/>
</dbReference>
<dbReference type="KEGG" id="lyk:FLP23_03000"/>
<dbReference type="EMBL" id="CP043504">
    <property type="protein sequence ID" value="QEO09074.1"/>
    <property type="molecule type" value="Genomic_DNA"/>
</dbReference>
<keyword evidence="2" id="KW-0813">Transport</keyword>
<dbReference type="InterPro" id="IPR006037">
    <property type="entry name" value="RCK_C"/>
</dbReference>
<dbReference type="PROSITE" id="PS51202">
    <property type="entry name" value="RCK_C"/>
    <property type="match status" value="1"/>
</dbReference>
<proteinExistence type="predicted"/>
<name>A0A5C1Y5A4_9MICO</name>
<dbReference type="PANTHER" id="PTHR43652:SF1">
    <property type="entry name" value="RESPONSE REGULATOR"/>
    <property type="match status" value="1"/>
</dbReference>
<accession>A0A5C1Y5A4</accession>